<accession>A0A0N5A2J7</accession>
<dbReference type="Proteomes" id="UP000038045">
    <property type="component" value="Unplaced"/>
</dbReference>
<evidence type="ECO:0000313" key="1">
    <source>
        <dbReference type="Proteomes" id="UP000038045"/>
    </source>
</evidence>
<keyword evidence="1" id="KW-1185">Reference proteome</keyword>
<reference evidence="2" key="1">
    <citation type="submission" date="2017-02" db="UniProtKB">
        <authorList>
            <consortium name="WormBaseParasite"/>
        </authorList>
    </citation>
    <scope>IDENTIFICATION</scope>
</reference>
<name>A0A0N5A2J7_PARTI</name>
<organism evidence="1 2">
    <name type="scientific">Parastrongyloides trichosuri</name>
    <name type="common">Possum-specific nematode worm</name>
    <dbReference type="NCBI Taxonomy" id="131310"/>
    <lineage>
        <taxon>Eukaryota</taxon>
        <taxon>Metazoa</taxon>
        <taxon>Ecdysozoa</taxon>
        <taxon>Nematoda</taxon>
        <taxon>Chromadorea</taxon>
        <taxon>Rhabditida</taxon>
        <taxon>Tylenchina</taxon>
        <taxon>Panagrolaimomorpha</taxon>
        <taxon>Strongyloidoidea</taxon>
        <taxon>Strongyloididae</taxon>
        <taxon>Parastrongyloides</taxon>
    </lineage>
</organism>
<proteinExistence type="predicted"/>
<evidence type="ECO:0000313" key="2">
    <source>
        <dbReference type="WBParaSite" id="PTRK_0001586000.1"/>
    </source>
</evidence>
<dbReference type="WBParaSite" id="PTRK_0001586000.1">
    <property type="protein sequence ID" value="PTRK_0001586000.1"/>
    <property type="gene ID" value="PTRK_0001586000"/>
</dbReference>
<dbReference type="AlphaFoldDB" id="A0A0N5A2J7"/>
<sequence length="221" mass="24625">MATTTSTILSQIVEDNSIFTDTENITTEKGIMNELNVTETNIFQYLNDNQNNISSTDNTIPSSLVFLKDKPLPDYDIPTTISAEKLHSLIIQGDKELANDFLCLFMKSPTLTEYLSRILIKNTEAAMERLRIMQLNNELTTSFHSSGYSSPATSFNNTIFETSQCSSPSTEIALSITSDISSETSIYEEVVNEVLMESTTTVTQDEYEAILGMLHLKNSTN</sequence>
<protein>
    <submittedName>
        <fullName evidence="2">DMA domain-containing protein</fullName>
    </submittedName>
</protein>